<dbReference type="Pfam" id="PF13304">
    <property type="entry name" value="AAA_21"/>
    <property type="match status" value="1"/>
</dbReference>
<evidence type="ECO:0000259" key="1">
    <source>
        <dbReference type="Pfam" id="PF13304"/>
    </source>
</evidence>
<organism evidence="2 3">
    <name type="scientific">Candidatus Desulfosporosinus infrequens</name>
    <dbReference type="NCBI Taxonomy" id="2043169"/>
    <lineage>
        <taxon>Bacteria</taxon>
        <taxon>Bacillati</taxon>
        <taxon>Bacillota</taxon>
        <taxon>Clostridia</taxon>
        <taxon>Eubacteriales</taxon>
        <taxon>Desulfitobacteriaceae</taxon>
        <taxon>Desulfosporosinus</taxon>
    </lineage>
</organism>
<dbReference type="PANTHER" id="PTHR43581:SF2">
    <property type="entry name" value="EXCINUCLEASE ATPASE SUBUNIT"/>
    <property type="match status" value="1"/>
</dbReference>
<reference evidence="3" key="1">
    <citation type="submission" date="2018-02" db="EMBL/GenBank/DDBJ databases">
        <authorList>
            <person name="Hausmann B."/>
        </authorList>
    </citation>
    <scope>NUCLEOTIDE SEQUENCE [LARGE SCALE GENOMIC DNA]</scope>
    <source>
        <strain evidence="3">Peat soil MAG SbF1</strain>
    </source>
</reference>
<proteinExistence type="predicted"/>
<evidence type="ECO:0000313" key="2">
    <source>
        <dbReference type="EMBL" id="SPF53447.1"/>
    </source>
</evidence>
<dbReference type="AlphaFoldDB" id="A0A2U3LNC3"/>
<dbReference type="InterPro" id="IPR051396">
    <property type="entry name" value="Bact_Antivir_Def_Nuclease"/>
</dbReference>
<evidence type="ECO:0000313" key="3">
    <source>
        <dbReference type="Proteomes" id="UP000238916"/>
    </source>
</evidence>
<accession>A0A2U3LNC3</accession>
<dbReference type="Gene3D" id="3.40.50.300">
    <property type="entry name" value="P-loop containing nucleotide triphosphate hydrolases"/>
    <property type="match status" value="1"/>
</dbReference>
<gene>
    <name evidence="2" type="ORF">SBF1_6640005</name>
</gene>
<dbReference type="Proteomes" id="UP000238916">
    <property type="component" value="Unassembled WGS sequence"/>
</dbReference>
<dbReference type="SUPFAM" id="SSF52540">
    <property type="entry name" value="P-loop containing nucleoside triphosphate hydrolases"/>
    <property type="match status" value="1"/>
</dbReference>
<feature type="domain" description="ATPase AAA-type core" evidence="1">
    <location>
        <begin position="2"/>
        <end position="42"/>
    </location>
</feature>
<dbReference type="PANTHER" id="PTHR43581">
    <property type="entry name" value="ATP/GTP PHOSPHATASE"/>
    <property type="match status" value="1"/>
</dbReference>
<sequence length="196" mass="22295">MIDELEMALHPSAQVRFVNQLKDYASDKHLTIIISTHSPSIIRIFKSVILLEKDISNDEVIVINTKCPPAKAIGAIAMQEDTSPDIVSILEDDMAKYMLDEMFNVYRRITEKPFFLEVKSLYVGGYSNVVNFYLDSSGYVFHETTYLCAVLDFRLTAKPKKSLQLKCNNRFSCGFPASISNQNWTKNQKVVPQISK</sequence>
<dbReference type="InterPro" id="IPR003959">
    <property type="entry name" value="ATPase_AAA_core"/>
</dbReference>
<name>A0A2U3LNC3_9FIRM</name>
<protein>
    <recommendedName>
        <fullName evidence="1">ATPase AAA-type core domain-containing protein</fullName>
    </recommendedName>
</protein>
<dbReference type="EMBL" id="OMOF01000628">
    <property type="protein sequence ID" value="SPF53447.1"/>
    <property type="molecule type" value="Genomic_DNA"/>
</dbReference>
<dbReference type="InterPro" id="IPR027417">
    <property type="entry name" value="P-loop_NTPase"/>
</dbReference>